<proteinExistence type="predicted"/>
<dbReference type="EMBL" id="OX596085">
    <property type="protein sequence ID" value="CAI9690257.1"/>
    <property type="molecule type" value="Genomic_DNA"/>
</dbReference>
<organism evidence="1 2">
    <name type="scientific">Rangifer tarandus platyrhynchus</name>
    <name type="common">Svalbard reindeer</name>
    <dbReference type="NCBI Taxonomy" id="3082113"/>
    <lineage>
        <taxon>Eukaryota</taxon>
        <taxon>Metazoa</taxon>
        <taxon>Chordata</taxon>
        <taxon>Craniata</taxon>
        <taxon>Vertebrata</taxon>
        <taxon>Euteleostomi</taxon>
        <taxon>Mammalia</taxon>
        <taxon>Eutheria</taxon>
        <taxon>Laurasiatheria</taxon>
        <taxon>Artiodactyla</taxon>
        <taxon>Ruminantia</taxon>
        <taxon>Pecora</taxon>
        <taxon>Cervidae</taxon>
        <taxon>Odocoileinae</taxon>
        <taxon>Rangifer</taxon>
    </lineage>
</organism>
<name>A0ACB0DPT6_RANTA</name>
<accession>A0ACB0DPT6</accession>
<gene>
    <name evidence="1" type="ORF">MRATA1EN3_LOCUS1470</name>
</gene>
<sequence>MSSPTAPAPGGQRKPGLSAGSASADTEDQEETPPPRAPVLIREVVCTARGNEALSRPEDSKAAERDGEAWFPSPKQTSVIREDLNVLFQTEEDHQPQEGHVPGEKRPEGTRLPLVWLRRPFSDTAGPRQGPSRALTFTPKLSVPGIPA</sequence>
<evidence type="ECO:0000313" key="2">
    <source>
        <dbReference type="Proteomes" id="UP001162501"/>
    </source>
</evidence>
<evidence type="ECO:0000313" key="1">
    <source>
        <dbReference type="EMBL" id="CAI9690257.1"/>
    </source>
</evidence>
<reference evidence="1" key="1">
    <citation type="submission" date="2023-05" db="EMBL/GenBank/DDBJ databases">
        <authorList>
            <consortium name="ELIXIR-Norway"/>
        </authorList>
    </citation>
    <scope>NUCLEOTIDE SEQUENCE</scope>
</reference>
<protein>
    <submittedName>
        <fullName evidence="1">Uncharacterized protein</fullName>
    </submittedName>
</protein>
<dbReference type="Proteomes" id="UP001162501">
    <property type="component" value="Chromosome 1"/>
</dbReference>